<name>A0A086N4M7_9ACTN</name>
<dbReference type="AlphaFoldDB" id="A0A086N4M7"/>
<proteinExistence type="predicted"/>
<dbReference type="SUPFAM" id="SSF51695">
    <property type="entry name" value="PLC-like phosphodiesterases"/>
    <property type="match status" value="1"/>
</dbReference>
<dbReference type="EMBL" id="JNFQ01000001">
    <property type="protein sequence ID" value="KFG76095.1"/>
    <property type="molecule type" value="Genomic_DNA"/>
</dbReference>
<dbReference type="Gene3D" id="3.20.20.190">
    <property type="entry name" value="Phosphatidylinositol (PI) phosphodiesterase"/>
    <property type="match status" value="1"/>
</dbReference>
<dbReference type="InterPro" id="IPR030395">
    <property type="entry name" value="GP_PDE_dom"/>
</dbReference>
<dbReference type="Proteomes" id="UP000029095">
    <property type="component" value="Unassembled WGS sequence"/>
</dbReference>
<dbReference type="GO" id="GO:0006629">
    <property type="term" value="P:lipid metabolic process"/>
    <property type="evidence" value="ECO:0007669"/>
    <property type="project" value="InterPro"/>
</dbReference>
<evidence type="ECO:0000313" key="2">
    <source>
        <dbReference type="Proteomes" id="UP000029095"/>
    </source>
</evidence>
<dbReference type="RefSeq" id="WP_043374199.1">
    <property type="nucleotide sequence ID" value="NZ_BMTT01000018.1"/>
</dbReference>
<dbReference type="InterPro" id="IPR017946">
    <property type="entry name" value="PLC-like_Pdiesterase_TIM-brl"/>
</dbReference>
<dbReference type="PANTHER" id="PTHR46211">
    <property type="entry name" value="GLYCEROPHOSPHORYL DIESTER PHOSPHODIESTERASE"/>
    <property type="match status" value="1"/>
</dbReference>
<reference evidence="1 2" key="1">
    <citation type="submission" date="2014-05" db="EMBL/GenBank/DDBJ databases">
        <title>Complete genome sequence of the Streptomyces mutabilis TRM45540.</title>
        <authorList>
            <person name="Luo X."/>
            <person name="Zhang L."/>
        </authorList>
    </citation>
    <scope>NUCLEOTIDE SEQUENCE [LARGE SCALE GENOMIC DNA]</scope>
    <source>
        <strain evidence="1 2">TRM45540</strain>
    </source>
</reference>
<dbReference type="PANTHER" id="PTHR46211:SF1">
    <property type="entry name" value="GLYCEROPHOSPHODIESTER PHOSPHODIESTERASE, CYTOPLASMIC"/>
    <property type="match status" value="1"/>
</dbReference>
<sequence length="302" mass="33025">MHARAIAVTTTAFLGVALLTPLSHARTAQSGEDEGPTVVAHRGASAYAPENTLAAVDKAAELGIRWVENDVQRTRDGELVVLHDDSLRRTTDVEEVFPDRSPWKVKDFTAAEIARLDAGSWFGSEYAGARVPTLKQYVERVEHNHQKLLLELKNPQLYPGIEQQTLKVLANEGWLDRRHVAGRLVVQSFSADSIRTVHEIKPAVKTGFLGTPPVSDLPEYAGFTDQINPSHGSLSVSYVSSVHAFTGPHGRPMEVFAWTVDDAATARRIAGYDVDGIITNKPDVVREAVGEEEDRNGASTGW</sequence>
<dbReference type="GO" id="GO:0008081">
    <property type="term" value="F:phosphoric diester hydrolase activity"/>
    <property type="evidence" value="ECO:0007669"/>
    <property type="project" value="InterPro"/>
</dbReference>
<dbReference type="HOGENOM" id="CLU_030006_3_1_11"/>
<dbReference type="STRING" id="1915400.FM21_08275"/>
<evidence type="ECO:0000313" key="1">
    <source>
        <dbReference type="EMBL" id="KFG76095.1"/>
    </source>
</evidence>
<gene>
    <name evidence="1" type="ORF">FM21_08275</name>
</gene>
<accession>A0A086N4M7</accession>
<keyword evidence="2" id="KW-1185">Reference proteome</keyword>
<dbReference type="Pfam" id="PF03009">
    <property type="entry name" value="GDPD"/>
    <property type="match status" value="1"/>
</dbReference>
<protein>
    <submittedName>
        <fullName evidence="1">Glycerophosphodiester phosphodiesterase</fullName>
    </submittedName>
</protein>
<comment type="caution">
    <text evidence="1">The sequence shown here is derived from an EMBL/GenBank/DDBJ whole genome shotgun (WGS) entry which is preliminary data.</text>
</comment>
<dbReference type="PROSITE" id="PS51704">
    <property type="entry name" value="GP_PDE"/>
    <property type="match status" value="1"/>
</dbReference>
<organism evidence="1 2">
    <name type="scientific">Streptomyces mutabilis</name>
    <dbReference type="NCBI Taxonomy" id="67332"/>
    <lineage>
        <taxon>Bacteria</taxon>
        <taxon>Bacillati</taxon>
        <taxon>Actinomycetota</taxon>
        <taxon>Actinomycetes</taxon>
        <taxon>Kitasatosporales</taxon>
        <taxon>Streptomycetaceae</taxon>
        <taxon>Streptomyces</taxon>
    </lineage>
</organism>